<evidence type="ECO:0000256" key="6">
    <source>
        <dbReference type="HAMAP-Rule" id="MF_03001"/>
    </source>
</evidence>
<evidence type="ECO:0000256" key="5">
    <source>
        <dbReference type="ARBA" id="ARBA00022917"/>
    </source>
</evidence>
<gene>
    <name evidence="9" type="ORF">BBBOND_0203300</name>
</gene>
<dbReference type="InterPro" id="IPR015943">
    <property type="entry name" value="WD40/YVTN_repeat-like_dom_sf"/>
</dbReference>
<dbReference type="InterPro" id="IPR013979">
    <property type="entry name" value="TIF_beta_prop-like"/>
</dbReference>
<dbReference type="PROSITE" id="PS50102">
    <property type="entry name" value="RRM"/>
    <property type="match status" value="1"/>
</dbReference>
<dbReference type="KEGG" id="bbig:BBBOND_0203300"/>
<dbReference type="InterPro" id="IPR011400">
    <property type="entry name" value="EIF3B"/>
</dbReference>
<dbReference type="GO" id="GO:0031369">
    <property type="term" value="F:translation initiation factor binding"/>
    <property type="evidence" value="ECO:0007669"/>
    <property type="project" value="InterPro"/>
</dbReference>
<comment type="similarity">
    <text evidence="6 7">Belongs to the eIF-3 subunit B family.</text>
</comment>
<dbReference type="VEuPathDB" id="PiroplasmaDB:BBBOND_0203300"/>
<dbReference type="STRING" id="5866.A0A061D3L2"/>
<dbReference type="GO" id="GO:0005852">
    <property type="term" value="C:eukaryotic translation initiation factor 3 complex"/>
    <property type="evidence" value="ECO:0007669"/>
    <property type="project" value="UniProtKB-UniRule"/>
</dbReference>
<dbReference type="GeneID" id="24563714"/>
<comment type="function">
    <text evidence="7">Component of the eukaryotic translation initiation factor 3 (eIF-3) complex, which is involved in protein synthesis and, together with other initiation factors, stimulates binding of mRNA and methionyl-tRNAi to the 40S ribosome.</text>
</comment>
<proteinExistence type="inferred from homology"/>
<dbReference type="GO" id="GO:0003743">
    <property type="term" value="F:translation initiation factor activity"/>
    <property type="evidence" value="ECO:0007669"/>
    <property type="project" value="UniProtKB-UniRule"/>
</dbReference>
<dbReference type="SUPFAM" id="SSF54928">
    <property type="entry name" value="RNA-binding domain, RBD"/>
    <property type="match status" value="1"/>
</dbReference>
<evidence type="ECO:0000256" key="1">
    <source>
        <dbReference type="ARBA" id="ARBA00004496"/>
    </source>
</evidence>
<dbReference type="InterPro" id="IPR035979">
    <property type="entry name" value="RBD_domain_sf"/>
</dbReference>
<dbReference type="InterPro" id="IPR012677">
    <property type="entry name" value="Nucleotide-bd_a/b_plait_sf"/>
</dbReference>
<keyword evidence="5 6" id="KW-0648">Protein biosynthesis</keyword>
<keyword evidence="4 6" id="KW-0694">RNA-binding</keyword>
<dbReference type="GO" id="GO:0033290">
    <property type="term" value="C:eukaryotic 48S preinitiation complex"/>
    <property type="evidence" value="ECO:0007669"/>
    <property type="project" value="UniProtKB-UniRule"/>
</dbReference>
<dbReference type="OMA" id="LWGGPQF"/>
<reference evidence="10" key="1">
    <citation type="submission" date="2014-06" db="EMBL/GenBank/DDBJ databases">
        <authorList>
            <person name="Aslett M."/>
            <person name="De Silva N."/>
        </authorList>
    </citation>
    <scope>NUCLEOTIDE SEQUENCE [LARGE SCALE GENOMIC DNA]</scope>
    <source>
        <strain evidence="10">Bond</strain>
    </source>
</reference>
<evidence type="ECO:0000313" key="10">
    <source>
        <dbReference type="Proteomes" id="UP000033188"/>
    </source>
</evidence>
<keyword evidence="10" id="KW-1185">Reference proteome</keyword>
<dbReference type="Gene3D" id="3.30.70.330">
    <property type="match status" value="1"/>
</dbReference>
<dbReference type="GO" id="GO:0003723">
    <property type="term" value="F:RNA binding"/>
    <property type="evidence" value="ECO:0007669"/>
    <property type="project" value="UniProtKB-UniRule"/>
</dbReference>
<dbReference type="Gene3D" id="2.130.10.10">
    <property type="entry name" value="YVTN repeat-like/Quinoprotein amine dehydrogenase"/>
    <property type="match status" value="2"/>
</dbReference>
<sequence length="732" mass="85198">MVVITESDLTQEDIENGLMDWLSDHDESRDADEMERLADNEAPITLSTVFVSTLIVAGLPLVSSEKYDRLLEITRKKLTKDFEKKGLRIHKDFKIEMPVDEAGNTYGVAFFTFASRMEAQKALQQLNMSKFDASHTLKAAMVDDFDRIVSDENSCTPALNTFGFTREDLRSWLFESDRMLDQLVIRYADQTEIHWFDPLEREPVLIYNGERERAQGKRVWTDQKVEWSRNGSYLVFYRRPGIALYGGPSFELKVRFEHRNVQNVSFSPDEEYLMTWDGTKGEDKHENSVCIWHVITGEKLCSFPTPDLSYNGQDFPHFVWNHDGKYIAKLHQSAEGNEIHVYKLPEMTLIPDAEGKPAPLKYAAEKFDWSPTDDILSIIIPGTIDTPARLLLVDIPSRRELSARNVYNVCSSVMHWHPRGECFCLRTTICRKTGKKGRKQFNQLEIFRLRERDVPVDTIKIEDATVKNLYWEEGGSKRFALVVRDEEMGNSSIRFYRVSEEGTARDTVCVTTLELQSQMNRVVWSPSGNYFVVACLTGEGTILFCTLNDNDKVEVLYKDEHFMMNDVRWSPCGRYVATSVRVPLPTHGAGPSMDSFRYSAEAGFCIWTFQGRRLYVSRRENLYHFDFRPTPPPMLENSVIDKIKKNLKEYSRKYDMVDEKAREEYEQQYFAKRKVAEDAFLKQAAKLMEWLVQQDRYLEFKQGWDSFYDETHWDITEDVYEEVIEVKEEVLD</sequence>
<dbReference type="GO" id="GO:0001732">
    <property type="term" value="P:formation of cytoplasmic translation initiation complex"/>
    <property type="evidence" value="ECO:0007669"/>
    <property type="project" value="UniProtKB-UniRule"/>
</dbReference>
<dbReference type="PIRSF" id="PIRSF036424">
    <property type="entry name" value="eIF3b"/>
    <property type="match status" value="1"/>
</dbReference>
<organism evidence="9 10">
    <name type="scientific">Babesia bigemina</name>
    <dbReference type="NCBI Taxonomy" id="5866"/>
    <lineage>
        <taxon>Eukaryota</taxon>
        <taxon>Sar</taxon>
        <taxon>Alveolata</taxon>
        <taxon>Apicomplexa</taxon>
        <taxon>Aconoidasida</taxon>
        <taxon>Piroplasmida</taxon>
        <taxon>Babesiidae</taxon>
        <taxon>Babesia</taxon>
    </lineage>
</organism>
<evidence type="ECO:0000256" key="7">
    <source>
        <dbReference type="PIRNR" id="PIRNR036424"/>
    </source>
</evidence>
<accession>A0A061D3L2</accession>
<evidence type="ECO:0000256" key="2">
    <source>
        <dbReference type="ARBA" id="ARBA00022490"/>
    </source>
</evidence>
<comment type="subunit">
    <text evidence="6 7">Component of the eukaryotic translation initiation factor 3 (eIF-3) complex.</text>
</comment>
<evidence type="ECO:0000313" key="9">
    <source>
        <dbReference type="EMBL" id="CDR95173.1"/>
    </source>
</evidence>
<dbReference type="OrthoDB" id="10250414at2759"/>
<dbReference type="RefSeq" id="XP_012767359.1">
    <property type="nucleotide sequence ID" value="XM_012911905.1"/>
</dbReference>
<dbReference type="Pfam" id="PF08662">
    <property type="entry name" value="eIF2A"/>
    <property type="match status" value="1"/>
</dbReference>
<dbReference type="InterPro" id="IPR034363">
    <property type="entry name" value="eIF3B_RRM"/>
</dbReference>
<dbReference type="HAMAP" id="MF_03001">
    <property type="entry name" value="eIF3b"/>
    <property type="match status" value="1"/>
</dbReference>
<feature type="domain" description="RRM" evidence="8">
    <location>
        <begin position="52"/>
        <end position="144"/>
    </location>
</feature>
<name>A0A061D3L2_BABBI</name>
<evidence type="ECO:0000259" key="8">
    <source>
        <dbReference type="PROSITE" id="PS50102"/>
    </source>
</evidence>
<dbReference type="EMBL" id="LK391708">
    <property type="protein sequence ID" value="CDR95173.1"/>
    <property type="molecule type" value="Genomic_DNA"/>
</dbReference>
<keyword evidence="2 6" id="KW-0963">Cytoplasm</keyword>
<dbReference type="PANTHER" id="PTHR14068">
    <property type="entry name" value="EUKARYOTIC TRANSLATION INITIATION FACTOR 3 EIF3 -RELATED"/>
    <property type="match status" value="1"/>
</dbReference>
<protein>
    <recommendedName>
        <fullName evidence="6 7">Eukaryotic translation initiation factor 3 subunit B</fullName>
        <shortName evidence="6 7">eIF3b</shortName>
    </recommendedName>
    <alternativeName>
        <fullName evidence="6">Eukaryotic translation initiation factor 3 subunit 9</fullName>
    </alternativeName>
</protein>
<dbReference type="AlphaFoldDB" id="A0A061D3L2"/>
<evidence type="ECO:0000256" key="3">
    <source>
        <dbReference type="ARBA" id="ARBA00022540"/>
    </source>
</evidence>
<comment type="function">
    <text evidence="6">RNA-binding component of the eukaryotic translation initiation factor 3 (eIF-3) complex, which is involved in protein synthesis of a specialized repertoire of mRNAs and, together with other initiation factors, stimulates binding of mRNA and methionyl-tRNAi to the 40S ribosome. The eIF-3 complex specifically targets and initiates translation of a subset of mRNAs involved in cell proliferation.</text>
</comment>
<keyword evidence="3 6" id="KW-0396">Initiation factor</keyword>
<dbReference type="PANTHER" id="PTHR14068:SF0">
    <property type="entry name" value="EUKARYOTIC TRANSLATION INITIATION FACTOR 3 SUBUNIT B"/>
    <property type="match status" value="1"/>
</dbReference>
<dbReference type="GO" id="GO:0016282">
    <property type="term" value="C:eukaryotic 43S preinitiation complex"/>
    <property type="evidence" value="ECO:0007669"/>
    <property type="project" value="UniProtKB-UniRule"/>
</dbReference>
<dbReference type="InterPro" id="IPR000504">
    <property type="entry name" value="RRM_dom"/>
</dbReference>
<dbReference type="SUPFAM" id="SSF69322">
    <property type="entry name" value="Tricorn protease domain 2"/>
    <property type="match status" value="1"/>
</dbReference>
<dbReference type="CDD" id="cd12278">
    <property type="entry name" value="RRM_eIF3B"/>
    <property type="match status" value="1"/>
</dbReference>
<evidence type="ECO:0000256" key="4">
    <source>
        <dbReference type="ARBA" id="ARBA00022884"/>
    </source>
</evidence>
<dbReference type="Proteomes" id="UP000033188">
    <property type="component" value="Chromosome 2"/>
</dbReference>
<comment type="subcellular location">
    <subcellularLocation>
        <location evidence="1 6 7">Cytoplasm</location>
    </subcellularLocation>
</comment>